<proteinExistence type="predicted"/>
<protein>
    <recommendedName>
        <fullName evidence="3">Fungal lipase-like domain-containing protein</fullName>
    </recommendedName>
</protein>
<reference evidence="1 2" key="1">
    <citation type="submission" date="2016-12" db="EMBL/GenBank/DDBJ databases">
        <title>Complete Genome Sequence of Lactobacillus fermentum Strain SNUV175, a Probiotic for Treatment of Bacterial Vaginosis.</title>
        <authorList>
            <person name="Lee S."/>
            <person name="You H.J."/>
            <person name="Kwon B."/>
            <person name="Ko G."/>
        </authorList>
    </citation>
    <scope>NUCLEOTIDE SEQUENCE [LARGE SCALE GENOMIC DNA]</scope>
    <source>
        <strain evidence="1 2">SNUV175</strain>
        <plasmid evidence="2">psnu175-4</plasmid>
    </source>
</reference>
<gene>
    <name evidence="1" type="ORF">BUW47_11435</name>
</gene>
<organism evidence="1 2">
    <name type="scientific">Limosilactobacillus fermentum</name>
    <name type="common">Lactobacillus fermentum</name>
    <dbReference type="NCBI Taxonomy" id="1613"/>
    <lineage>
        <taxon>Bacteria</taxon>
        <taxon>Bacillati</taxon>
        <taxon>Bacillota</taxon>
        <taxon>Bacilli</taxon>
        <taxon>Lactobacillales</taxon>
        <taxon>Lactobacillaceae</taxon>
        <taxon>Limosilactobacillus</taxon>
    </lineage>
</organism>
<dbReference type="InterPro" id="IPR029058">
    <property type="entry name" value="AB_hydrolase_fold"/>
</dbReference>
<dbReference type="RefSeq" id="WP_075667803.1">
    <property type="nucleotide sequence ID" value="NZ_CP019033.1"/>
</dbReference>
<dbReference type="SUPFAM" id="SSF53474">
    <property type="entry name" value="alpha/beta-Hydrolases"/>
    <property type="match status" value="1"/>
</dbReference>
<keyword evidence="1" id="KW-0614">Plasmid</keyword>
<accession>A0A1L7GY29</accession>
<dbReference type="OrthoDB" id="6450827at2"/>
<sequence length="433" mass="47735">MEYTDKDYNIIDKKVYDVWSNKYKKGSPIKTYDGHHYKVIDVQNNHTTNGMQAFAVAPVHNKKVDYNHVTVAYAGTNVKELADVLTDIETIGLGSNKYVEPKVNQNIIKVAKWTSSPALAALSVSFQDKGKAQSVDALKFYDRVAKTVKENGGTVAPNTSGHSLGGSLSTYVAVKRKVSSVAFNGPDAGHMLTAKERKYIETHPMDFTNYRNPFDLVGNITGNGTKGADYVNSPYKGPWLNNIMNYHGIDKWKFDKSGNLLTAKGTPVNEKANREFMNAYHQTRETLSTRLGVLNNYFGSGSGAGGSAVIFLEAVAAYYLKDAIVNHANQGLEAISKIYDEGKTDQAKVWTDAKNAAYRIGRDLSPAECRSALASGQATHETLVTKFTDQIEQKQDTISRVQEDFNSFDTAFTNKIEEKVADDQAWASQFGIS</sequence>
<geneLocation type="plasmid" evidence="2">
    <name>psnu175-4</name>
</geneLocation>
<dbReference type="EMBL" id="CP019033">
    <property type="protein sequence ID" value="APU47030.1"/>
    <property type="molecule type" value="Genomic_DNA"/>
</dbReference>
<evidence type="ECO:0000313" key="2">
    <source>
        <dbReference type="Proteomes" id="UP000185427"/>
    </source>
</evidence>
<evidence type="ECO:0000313" key="1">
    <source>
        <dbReference type="EMBL" id="APU47030.1"/>
    </source>
</evidence>
<dbReference type="Gene3D" id="3.40.50.1820">
    <property type="entry name" value="alpha/beta hydrolase"/>
    <property type="match status" value="1"/>
</dbReference>
<dbReference type="AlphaFoldDB" id="A0A1L7GY29"/>
<evidence type="ECO:0008006" key="3">
    <source>
        <dbReference type="Google" id="ProtNLM"/>
    </source>
</evidence>
<name>A0A1L7GY29_LIMFE</name>
<dbReference type="Proteomes" id="UP000185427">
    <property type="component" value="Plasmid pSNU175-4"/>
</dbReference>